<dbReference type="InterPro" id="IPR000953">
    <property type="entry name" value="Chromo/chromo_shadow_dom"/>
</dbReference>
<dbReference type="Proteomes" id="UP000782241">
    <property type="component" value="Unassembled WGS sequence"/>
</dbReference>
<feature type="compositionally biased region" description="Acidic residues" evidence="2">
    <location>
        <begin position="214"/>
        <end position="237"/>
    </location>
</feature>
<proteinExistence type="predicted"/>
<evidence type="ECO:0000256" key="1">
    <source>
        <dbReference type="ARBA" id="ARBA00011353"/>
    </source>
</evidence>
<dbReference type="PROSITE" id="PS50013">
    <property type="entry name" value="CHROMO_2"/>
    <property type="match status" value="1"/>
</dbReference>
<dbReference type="InterPro" id="IPR016197">
    <property type="entry name" value="Chromo-like_dom_sf"/>
</dbReference>
<feature type="compositionally biased region" description="Low complexity" evidence="2">
    <location>
        <begin position="204"/>
        <end position="213"/>
    </location>
</feature>
<dbReference type="InterPro" id="IPR023780">
    <property type="entry name" value="Chromo_domain"/>
</dbReference>
<accession>A0A9P7KXL8</accession>
<dbReference type="EMBL" id="JAGPUO010000005">
    <property type="protein sequence ID" value="KAG5662581.1"/>
    <property type="molecule type" value="Genomic_DNA"/>
</dbReference>
<feature type="compositionally biased region" description="Polar residues" evidence="2">
    <location>
        <begin position="60"/>
        <end position="78"/>
    </location>
</feature>
<evidence type="ECO:0000256" key="2">
    <source>
        <dbReference type="SAM" id="MobiDB-lite"/>
    </source>
</evidence>
<dbReference type="Pfam" id="PF00385">
    <property type="entry name" value="Chromo"/>
    <property type="match status" value="1"/>
</dbReference>
<name>A0A9P7KXL8_9HYPO</name>
<comment type="subunit">
    <text evidence="1">Component of the NuA4 histone acetyltransferase complex.</text>
</comment>
<gene>
    <name evidence="4" type="ORF">KAF25_004999</name>
</gene>
<feature type="compositionally biased region" description="Basic residues" evidence="2">
    <location>
        <begin position="400"/>
        <end position="409"/>
    </location>
</feature>
<feature type="compositionally biased region" description="Basic residues" evidence="2">
    <location>
        <begin position="373"/>
        <end position="387"/>
    </location>
</feature>
<feature type="compositionally biased region" description="Basic and acidic residues" evidence="2">
    <location>
        <begin position="35"/>
        <end position="57"/>
    </location>
</feature>
<sequence>MNALFNFLSSPLKQPAERPPPPTMPLTASKSKTYSPRERQRLNKRALDRYTEPEGRSPRSRLSNVSSAPSAHDTTTGDISIVSRTRRSTITMAPPSEKKTKRTSTSSAQSSPAAKLSAAAVLRDVEELMASRRRSSRKEASPELGSSPPPTFDTPPAVAVSRSTPRSRLSQVSRRASHSSSYVTATPAKANSKQKQVENDEAQQEQQEQQEQQQEQEEQIADQDEAEQIGENEEEDDDKQHVFKRIMDHRWNGDKIQLRVEWQDGERTWTPEEIFHEDNLPALLAYWRTRKDGRPMNPRDPGVYQVFAIRKHRTHKGVKQVFVEWVGYDKSEWTWESQDDMESAAPEHIDAYFEKIKNKIDTKSTLKGTSKVVAKKGTAKKVTKSRAKANATTKDPLTRTRGRSRVTKS</sequence>
<organism evidence="4 5">
    <name type="scientific">Fusarium avenaceum</name>
    <dbReference type="NCBI Taxonomy" id="40199"/>
    <lineage>
        <taxon>Eukaryota</taxon>
        <taxon>Fungi</taxon>
        <taxon>Dikarya</taxon>
        <taxon>Ascomycota</taxon>
        <taxon>Pezizomycotina</taxon>
        <taxon>Sordariomycetes</taxon>
        <taxon>Hypocreomycetidae</taxon>
        <taxon>Hypocreales</taxon>
        <taxon>Nectriaceae</taxon>
        <taxon>Fusarium</taxon>
        <taxon>Fusarium tricinctum species complex</taxon>
    </lineage>
</organism>
<reference evidence="4" key="1">
    <citation type="submission" date="2021-04" db="EMBL/GenBank/DDBJ databases">
        <title>Draft genome of Fusarium avenaceum strain F156N33, isolated from an atmospheric sample in Virginia.</title>
        <authorList>
            <person name="Yang S."/>
            <person name="Vinatzer B.A."/>
            <person name="Coleman J."/>
        </authorList>
    </citation>
    <scope>NUCLEOTIDE SEQUENCE</scope>
    <source>
        <strain evidence="4">F156N33</strain>
    </source>
</reference>
<keyword evidence="5" id="KW-1185">Reference proteome</keyword>
<dbReference type="GO" id="GO:0006338">
    <property type="term" value="P:chromatin remodeling"/>
    <property type="evidence" value="ECO:0007669"/>
    <property type="project" value="UniProtKB-ARBA"/>
</dbReference>
<evidence type="ECO:0000259" key="3">
    <source>
        <dbReference type="PROSITE" id="PS50013"/>
    </source>
</evidence>
<dbReference type="SUPFAM" id="SSF54160">
    <property type="entry name" value="Chromo domain-like"/>
    <property type="match status" value="2"/>
</dbReference>
<protein>
    <recommendedName>
        <fullName evidence="3">Chromo domain-containing protein</fullName>
    </recommendedName>
</protein>
<feature type="region of interest" description="Disordered" evidence="2">
    <location>
        <begin position="369"/>
        <end position="409"/>
    </location>
</feature>
<evidence type="ECO:0000313" key="5">
    <source>
        <dbReference type="Proteomes" id="UP000782241"/>
    </source>
</evidence>
<dbReference type="AlphaFoldDB" id="A0A9P7KXL8"/>
<comment type="caution">
    <text evidence="4">The sequence shown here is derived from an EMBL/GenBank/DDBJ whole genome shotgun (WGS) entry which is preliminary data.</text>
</comment>
<feature type="region of interest" description="Disordered" evidence="2">
    <location>
        <begin position="1"/>
        <end position="240"/>
    </location>
</feature>
<dbReference type="SMART" id="SM00298">
    <property type="entry name" value="CHROMO"/>
    <property type="match status" value="2"/>
</dbReference>
<feature type="compositionally biased region" description="Low complexity" evidence="2">
    <location>
        <begin position="103"/>
        <end position="114"/>
    </location>
</feature>
<feature type="compositionally biased region" description="Low complexity" evidence="2">
    <location>
        <begin position="170"/>
        <end position="181"/>
    </location>
</feature>
<dbReference type="CDD" id="cd00024">
    <property type="entry name" value="CD_CSD"/>
    <property type="match status" value="2"/>
</dbReference>
<evidence type="ECO:0000313" key="4">
    <source>
        <dbReference type="EMBL" id="KAG5662581.1"/>
    </source>
</evidence>
<dbReference type="Gene3D" id="2.40.50.40">
    <property type="match status" value="2"/>
</dbReference>
<feature type="domain" description="Chromo" evidence="3">
    <location>
        <begin position="304"/>
        <end position="364"/>
    </location>
</feature>